<dbReference type="InterPro" id="IPR020084">
    <property type="entry name" value="NUDIX_hydrolase_CS"/>
</dbReference>
<dbReference type="CDD" id="cd03429">
    <property type="entry name" value="NUDIX_NADH_pyrophosphatase_Nudt13"/>
    <property type="match status" value="1"/>
</dbReference>
<evidence type="ECO:0000313" key="12">
    <source>
        <dbReference type="Proteomes" id="UP001165368"/>
    </source>
</evidence>
<name>A0ABS9L817_9MICC</name>
<evidence type="ECO:0000256" key="7">
    <source>
        <dbReference type="ARBA" id="ARBA00022842"/>
    </source>
</evidence>
<keyword evidence="5" id="KW-0479">Metal-binding</keyword>
<comment type="cofactor">
    <cofactor evidence="2">
        <name>Zn(2+)</name>
        <dbReference type="ChEBI" id="CHEBI:29105"/>
    </cofactor>
</comment>
<dbReference type="RefSeq" id="WP_237821399.1">
    <property type="nucleotide sequence ID" value="NZ_JAKLTQ010000008.1"/>
</dbReference>
<evidence type="ECO:0000256" key="5">
    <source>
        <dbReference type="ARBA" id="ARBA00022723"/>
    </source>
</evidence>
<evidence type="ECO:0000256" key="9">
    <source>
        <dbReference type="ARBA" id="ARBA00023679"/>
    </source>
</evidence>
<keyword evidence="8" id="KW-0520">NAD</keyword>
<evidence type="ECO:0000256" key="1">
    <source>
        <dbReference type="ARBA" id="ARBA00001946"/>
    </source>
</evidence>
<proteinExistence type="inferred from homology"/>
<dbReference type="Pfam" id="PF00293">
    <property type="entry name" value="NUDIX"/>
    <property type="match status" value="1"/>
</dbReference>
<dbReference type="InterPro" id="IPR015797">
    <property type="entry name" value="NUDIX_hydrolase-like_dom_sf"/>
</dbReference>
<keyword evidence="6 11" id="KW-0378">Hydrolase</keyword>
<comment type="caution">
    <text evidence="11">The sequence shown here is derived from an EMBL/GenBank/DDBJ whole genome shotgun (WGS) entry which is preliminary data.</text>
</comment>
<dbReference type="InterPro" id="IPR015376">
    <property type="entry name" value="Znr_NADH_PPase"/>
</dbReference>
<evidence type="ECO:0000256" key="3">
    <source>
        <dbReference type="ARBA" id="ARBA00009595"/>
    </source>
</evidence>
<dbReference type="Pfam" id="PF09297">
    <property type="entry name" value="Zn_ribbon_NUD"/>
    <property type="match status" value="1"/>
</dbReference>
<dbReference type="NCBIfam" id="NF001299">
    <property type="entry name" value="PRK00241.1"/>
    <property type="match status" value="1"/>
</dbReference>
<gene>
    <name evidence="11" type="primary">nudC</name>
    <name evidence="11" type="ORF">LVY72_12780</name>
</gene>
<dbReference type="Gene3D" id="3.90.79.10">
    <property type="entry name" value="Nucleoside Triphosphate Pyrophosphohydrolase"/>
    <property type="match status" value="1"/>
</dbReference>
<sequence>MSTVTQSEGLPPLGALTLAQTRMDRGCERRSDAGLLPGIWGAASTHVMLMDDARTLVRENKIVLLPSQGRPLPAMAVYLGRALPGADVPVGTDIVLEILDGPGQAGLPDGSAGDWLGLREVAVGLSPQDAGLFVEAAAIANWHASHQHCPLCGTPTRIEQGGWVRRCPEDQTQHFPRTDPAIIVSVLDDQDRILLGHNKAWPAGRYSTLAGFVEPGESLEAAVIREVEEESGVLVHSPQYLGSQPWPFPASLMLGFTATAVRTELKPDGVEIADVRWFTREELAACIGSGEVQVAGGLSIARALIEHWYGGPLPEPQAWQ</sequence>
<protein>
    <recommendedName>
        <fullName evidence="4">NAD(+) diphosphatase</fullName>
        <ecNumber evidence="4">3.6.1.22</ecNumber>
    </recommendedName>
</protein>
<evidence type="ECO:0000256" key="2">
    <source>
        <dbReference type="ARBA" id="ARBA00001947"/>
    </source>
</evidence>
<dbReference type="InterPro" id="IPR000086">
    <property type="entry name" value="NUDIX_hydrolase_dom"/>
</dbReference>
<comment type="cofactor">
    <cofactor evidence="1">
        <name>Mg(2+)</name>
        <dbReference type="ChEBI" id="CHEBI:18420"/>
    </cofactor>
</comment>
<dbReference type="Gene3D" id="3.90.79.20">
    <property type="match status" value="1"/>
</dbReference>
<reference evidence="11" key="1">
    <citation type="submission" date="2022-01" db="EMBL/GenBank/DDBJ databases">
        <authorList>
            <person name="Jo J.-H."/>
            <person name="Im W.-T."/>
        </authorList>
    </citation>
    <scope>NUCLEOTIDE SEQUENCE</scope>
    <source>
        <strain evidence="11">I2-34</strain>
    </source>
</reference>
<accession>A0ABS9L817</accession>
<dbReference type="PROSITE" id="PS51462">
    <property type="entry name" value="NUDIX"/>
    <property type="match status" value="1"/>
</dbReference>
<dbReference type="PANTHER" id="PTHR42904:SF6">
    <property type="entry name" value="NAD-CAPPED RNA HYDROLASE NUDT12"/>
    <property type="match status" value="1"/>
</dbReference>
<dbReference type="EMBL" id="JAKLTQ010000008">
    <property type="protein sequence ID" value="MCG2622775.1"/>
    <property type="molecule type" value="Genomic_DNA"/>
</dbReference>
<keyword evidence="12" id="KW-1185">Reference proteome</keyword>
<evidence type="ECO:0000313" key="11">
    <source>
        <dbReference type="EMBL" id="MCG2622775.1"/>
    </source>
</evidence>
<dbReference type="SUPFAM" id="SSF55811">
    <property type="entry name" value="Nudix"/>
    <property type="match status" value="1"/>
</dbReference>
<dbReference type="PROSITE" id="PS00893">
    <property type="entry name" value="NUDIX_BOX"/>
    <property type="match status" value="1"/>
</dbReference>
<organism evidence="11 12">
    <name type="scientific">Arthrobacter hankyongi</name>
    <dbReference type="NCBI Taxonomy" id="2904801"/>
    <lineage>
        <taxon>Bacteria</taxon>
        <taxon>Bacillati</taxon>
        <taxon>Actinomycetota</taxon>
        <taxon>Actinomycetes</taxon>
        <taxon>Micrococcales</taxon>
        <taxon>Micrococcaceae</taxon>
        <taxon>Arthrobacter</taxon>
    </lineage>
</organism>
<comment type="similarity">
    <text evidence="3">Belongs to the Nudix hydrolase family. NudC subfamily.</text>
</comment>
<evidence type="ECO:0000256" key="8">
    <source>
        <dbReference type="ARBA" id="ARBA00023027"/>
    </source>
</evidence>
<dbReference type="GO" id="GO:0016787">
    <property type="term" value="F:hydrolase activity"/>
    <property type="evidence" value="ECO:0007669"/>
    <property type="project" value="UniProtKB-KW"/>
</dbReference>
<evidence type="ECO:0000259" key="10">
    <source>
        <dbReference type="PROSITE" id="PS51462"/>
    </source>
</evidence>
<evidence type="ECO:0000256" key="6">
    <source>
        <dbReference type="ARBA" id="ARBA00022801"/>
    </source>
</evidence>
<dbReference type="PANTHER" id="PTHR42904">
    <property type="entry name" value="NUDIX HYDROLASE, NUDC SUBFAMILY"/>
    <property type="match status" value="1"/>
</dbReference>
<dbReference type="InterPro" id="IPR050241">
    <property type="entry name" value="NAD-cap_RNA_hydrolase_NudC"/>
</dbReference>
<dbReference type="InterPro" id="IPR049734">
    <property type="entry name" value="NudC-like_C"/>
</dbReference>
<evidence type="ECO:0000256" key="4">
    <source>
        <dbReference type="ARBA" id="ARBA00012381"/>
    </source>
</evidence>
<comment type="catalytic activity">
    <reaction evidence="9">
        <text>a 5'-end NAD(+)-phospho-ribonucleoside in mRNA + H2O = a 5'-end phospho-adenosine-phospho-ribonucleoside in mRNA + beta-nicotinamide D-ribonucleotide + 2 H(+)</text>
        <dbReference type="Rhea" id="RHEA:60876"/>
        <dbReference type="Rhea" id="RHEA-COMP:15698"/>
        <dbReference type="Rhea" id="RHEA-COMP:15719"/>
        <dbReference type="ChEBI" id="CHEBI:14649"/>
        <dbReference type="ChEBI" id="CHEBI:15377"/>
        <dbReference type="ChEBI" id="CHEBI:15378"/>
        <dbReference type="ChEBI" id="CHEBI:144029"/>
        <dbReference type="ChEBI" id="CHEBI:144051"/>
    </reaction>
    <physiologicalReaction direction="left-to-right" evidence="9">
        <dbReference type="Rhea" id="RHEA:60877"/>
    </physiologicalReaction>
</comment>
<feature type="domain" description="Nudix hydrolase" evidence="10">
    <location>
        <begin position="176"/>
        <end position="300"/>
    </location>
</feature>
<dbReference type="EC" id="3.6.1.22" evidence="4"/>
<dbReference type="Proteomes" id="UP001165368">
    <property type="component" value="Unassembled WGS sequence"/>
</dbReference>
<keyword evidence="7" id="KW-0460">Magnesium</keyword>